<dbReference type="PROSITE" id="PS51379">
    <property type="entry name" value="4FE4S_FER_2"/>
    <property type="match status" value="1"/>
</dbReference>
<dbReference type="SUPFAM" id="SSF46548">
    <property type="entry name" value="alpha-helical ferredoxin"/>
    <property type="match status" value="1"/>
</dbReference>
<dbReference type="PROSITE" id="PS51387">
    <property type="entry name" value="FAD_PCMH"/>
    <property type="match status" value="1"/>
</dbReference>
<sequence length="975" mass="108580">MEGTIHKALDTLQQQLKGDLHYDKLMRVLYATDASVYRMLPLAVAFPKTEDDIRSLIYFAKTHNTSLIPRTAGTSLAGQCVGKGIVVDVSKYFTKIISFNETEKTITVQPGVVRDTLNNYLKPFNLFFGPNTSTSNRCMIGGMVGNNSSGTTSIQYGVTRDKVIALKTLLSDGSAVEFFNMTAEEFETKCKLQTLEGAIYLSIYNELHSETVQNDILSQFPKPEIHRRNTGYALDELIKTEVFSESDIPFNICKLLTGSEGTLAFTTEITLQLNDLPPQESIVIAAHFDSIEKCLNAVVPVMKHQLYTCEMMDKTILECTKQNKTQTENRTFIQGDPIAILLCEIKAETPEAAQIKADALIKTIEESQLSYANSVLYGDSINKAANLRSAGLGLLGNIIGDKKAVACIEDTAVAITDLADYIADFTALMKHFNQNAVYYAHAGAGELHLRPILDLKQSDDVVLFREITTRVANLVKKYQGSFSGEHGDGIVRAEFIPIMIGAANYAILKGLKTAFDPHNIFNPGKIVDAFTMDDNLRYETNREEPEIETFLDFSASQGILREAEKCNGSGDCRKTSEFGGTMCPSFRATSNEKDTTRARANALREFLTTSTKPNKFNHKELKEVFDLCISCKACASECPSSVDVASLKAEFLYQYNKDNPVDLRTKLFAYNTKYNAIGQQFYRVTNFMFSNYITSSIIKSALGIAQKRSLPLLSKKSLYKEYQSLVNKSVAIKCIKTVYLFNDEFTNYLDTEIGRDTVTLLRALHYDVKLIKNEESGRTFLSKGFLEEAKVIANKNIALYKDIITAETPLIGIEPSAILTFKDEYLKLADDRVLAKKIADKTFLIEEFLSQEITLGNISADQFTSQPKTIKFHGHCHQKAMSNQIHSFNVLNFPENYKVTLIPSGCCGMAGSFGYEKEHYDVSMAIGELTLFPAVRKAPKTTEIAANGTSCRHQIKDGTQRIAKHPITILKEALL</sequence>
<keyword evidence="2" id="KW-0285">Flavoprotein</keyword>
<dbReference type="Pfam" id="PF01565">
    <property type="entry name" value="FAD_binding_4"/>
    <property type="match status" value="1"/>
</dbReference>
<dbReference type="GO" id="GO:1903457">
    <property type="term" value="P:lactate catabolic process"/>
    <property type="evidence" value="ECO:0007669"/>
    <property type="project" value="TreeGrafter"/>
</dbReference>
<comment type="cofactor">
    <cofactor evidence="1">
        <name>FAD</name>
        <dbReference type="ChEBI" id="CHEBI:57692"/>
    </cofactor>
</comment>
<dbReference type="PANTHER" id="PTHR11748">
    <property type="entry name" value="D-LACTATE DEHYDROGENASE"/>
    <property type="match status" value="1"/>
</dbReference>
<gene>
    <name evidence="10" type="ORF">ES676_04555</name>
</gene>
<dbReference type="GO" id="GO:0051536">
    <property type="term" value="F:iron-sulfur cluster binding"/>
    <property type="evidence" value="ECO:0007669"/>
    <property type="project" value="UniProtKB-KW"/>
</dbReference>
<organism evidence="10 11">
    <name type="scientific">Bizionia saleffrena</name>
    <dbReference type="NCBI Taxonomy" id="291189"/>
    <lineage>
        <taxon>Bacteria</taxon>
        <taxon>Pseudomonadati</taxon>
        <taxon>Bacteroidota</taxon>
        <taxon>Flavobacteriia</taxon>
        <taxon>Flavobacteriales</taxon>
        <taxon>Flavobacteriaceae</taxon>
        <taxon>Bizionia</taxon>
    </lineage>
</organism>
<evidence type="ECO:0000256" key="7">
    <source>
        <dbReference type="ARBA" id="ARBA00023014"/>
    </source>
</evidence>
<keyword evidence="4" id="KW-0274">FAD</keyword>
<dbReference type="Proteomes" id="UP000323324">
    <property type="component" value="Unassembled WGS sequence"/>
</dbReference>
<dbReference type="Pfam" id="PF13534">
    <property type="entry name" value="Fer4_17"/>
    <property type="match status" value="1"/>
</dbReference>
<evidence type="ECO:0000256" key="4">
    <source>
        <dbReference type="ARBA" id="ARBA00022827"/>
    </source>
</evidence>
<dbReference type="Gene3D" id="1.10.45.10">
    <property type="entry name" value="Vanillyl-alcohol Oxidase, Chain A, domain 4"/>
    <property type="match status" value="1"/>
</dbReference>
<dbReference type="Pfam" id="PF02913">
    <property type="entry name" value="FAD-oxidase_C"/>
    <property type="match status" value="1"/>
</dbReference>
<dbReference type="SUPFAM" id="SSF56176">
    <property type="entry name" value="FAD-binding/transporter-associated domain-like"/>
    <property type="match status" value="1"/>
</dbReference>
<keyword evidence="11" id="KW-1185">Reference proteome</keyword>
<dbReference type="AlphaFoldDB" id="A0A8H2LHV3"/>
<dbReference type="GO" id="GO:0008720">
    <property type="term" value="F:D-lactate dehydrogenase (NAD+) activity"/>
    <property type="evidence" value="ECO:0007669"/>
    <property type="project" value="TreeGrafter"/>
</dbReference>
<dbReference type="InterPro" id="IPR004113">
    <property type="entry name" value="FAD-bd_oxidored_4_C"/>
</dbReference>
<dbReference type="RefSeq" id="WP_148368856.1">
    <property type="nucleotide sequence ID" value="NZ_VSKM01000004.1"/>
</dbReference>
<dbReference type="InterPro" id="IPR016171">
    <property type="entry name" value="Vanillyl_alc_oxidase_C-sub2"/>
</dbReference>
<dbReference type="InterPro" id="IPR016169">
    <property type="entry name" value="FAD-bd_PCMH_sub2"/>
</dbReference>
<reference evidence="10 11" key="1">
    <citation type="submission" date="2019-08" db="EMBL/GenBank/DDBJ databases">
        <title>Genomes of Antarctic Bizionia species.</title>
        <authorList>
            <person name="Bowman J.P."/>
        </authorList>
    </citation>
    <scope>NUCLEOTIDE SEQUENCE [LARGE SCALE GENOMIC DNA]</scope>
    <source>
        <strain evidence="10 11">HFD</strain>
    </source>
</reference>
<dbReference type="SUPFAM" id="SSF55103">
    <property type="entry name" value="FAD-linked oxidases, C-terminal domain"/>
    <property type="match status" value="1"/>
</dbReference>
<protein>
    <submittedName>
        <fullName evidence="10">FAD-binding protein</fullName>
    </submittedName>
</protein>
<evidence type="ECO:0000313" key="10">
    <source>
        <dbReference type="EMBL" id="TYB76619.1"/>
    </source>
</evidence>
<dbReference type="GO" id="GO:0004458">
    <property type="term" value="F:D-lactate dehydrogenase (cytochrome) activity"/>
    <property type="evidence" value="ECO:0007669"/>
    <property type="project" value="TreeGrafter"/>
</dbReference>
<evidence type="ECO:0000313" key="11">
    <source>
        <dbReference type="Proteomes" id="UP000323324"/>
    </source>
</evidence>
<evidence type="ECO:0000256" key="2">
    <source>
        <dbReference type="ARBA" id="ARBA00022630"/>
    </source>
</evidence>
<name>A0A8H2LHV3_9FLAO</name>
<evidence type="ECO:0000256" key="6">
    <source>
        <dbReference type="ARBA" id="ARBA00023004"/>
    </source>
</evidence>
<dbReference type="InterPro" id="IPR006094">
    <property type="entry name" value="Oxid_FAD_bind_N"/>
</dbReference>
<feature type="domain" description="4Fe-4S ferredoxin-type" evidence="8">
    <location>
        <begin position="619"/>
        <end position="650"/>
    </location>
</feature>
<keyword evidence="7" id="KW-0411">Iron-sulfur</keyword>
<dbReference type="InterPro" id="IPR017896">
    <property type="entry name" value="4Fe4S_Fe-S-bd"/>
</dbReference>
<evidence type="ECO:0000256" key="3">
    <source>
        <dbReference type="ARBA" id="ARBA00022723"/>
    </source>
</evidence>
<keyword evidence="6" id="KW-0408">Iron</keyword>
<evidence type="ECO:0000256" key="1">
    <source>
        <dbReference type="ARBA" id="ARBA00001974"/>
    </source>
</evidence>
<dbReference type="PROSITE" id="PS00198">
    <property type="entry name" value="4FE4S_FER_1"/>
    <property type="match status" value="1"/>
</dbReference>
<evidence type="ECO:0000256" key="5">
    <source>
        <dbReference type="ARBA" id="ARBA00023002"/>
    </source>
</evidence>
<dbReference type="InterPro" id="IPR016166">
    <property type="entry name" value="FAD-bd_PCMH"/>
</dbReference>
<dbReference type="EMBL" id="VSKM01000004">
    <property type="protein sequence ID" value="TYB76619.1"/>
    <property type="molecule type" value="Genomic_DNA"/>
</dbReference>
<dbReference type="Gene3D" id="3.30.465.10">
    <property type="match status" value="1"/>
</dbReference>
<accession>A0A8H2LHV3</accession>
<dbReference type="Gene3D" id="3.30.70.2740">
    <property type="match status" value="1"/>
</dbReference>
<dbReference type="GO" id="GO:0046872">
    <property type="term" value="F:metal ion binding"/>
    <property type="evidence" value="ECO:0007669"/>
    <property type="project" value="UniProtKB-KW"/>
</dbReference>
<keyword evidence="3" id="KW-0479">Metal-binding</keyword>
<feature type="domain" description="FAD-binding PCMH-type" evidence="9">
    <location>
        <begin position="37"/>
        <end position="276"/>
    </location>
</feature>
<evidence type="ECO:0000259" key="8">
    <source>
        <dbReference type="PROSITE" id="PS51379"/>
    </source>
</evidence>
<comment type="caution">
    <text evidence="10">The sequence shown here is derived from an EMBL/GenBank/DDBJ whole genome shotgun (WGS) entry which is preliminary data.</text>
</comment>
<keyword evidence="5" id="KW-0560">Oxidoreductase</keyword>
<dbReference type="PANTHER" id="PTHR11748:SF119">
    <property type="entry name" value="D-2-HYDROXYGLUTARATE DEHYDROGENASE"/>
    <property type="match status" value="1"/>
</dbReference>
<evidence type="ECO:0000259" key="9">
    <source>
        <dbReference type="PROSITE" id="PS51387"/>
    </source>
</evidence>
<dbReference type="InterPro" id="IPR016164">
    <property type="entry name" value="FAD-linked_Oxase-like_C"/>
</dbReference>
<proteinExistence type="predicted"/>
<dbReference type="GO" id="GO:0071949">
    <property type="term" value="F:FAD binding"/>
    <property type="evidence" value="ECO:0007669"/>
    <property type="project" value="InterPro"/>
</dbReference>
<dbReference type="InterPro" id="IPR036318">
    <property type="entry name" value="FAD-bd_PCMH-like_sf"/>
</dbReference>
<dbReference type="InterPro" id="IPR017900">
    <property type="entry name" value="4Fe4S_Fe_S_CS"/>
</dbReference>